<evidence type="ECO:0000313" key="3">
    <source>
        <dbReference type="Proteomes" id="UP001189429"/>
    </source>
</evidence>
<proteinExistence type="predicted"/>
<keyword evidence="3" id="KW-1185">Reference proteome</keyword>
<organism evidence="2 3">
    <name type="scientific">Prorocentrum cordatum</name>
    <dbReference type="NCBI Taxonomy" id="2364126"/>
    <lineage>
        <taxon>Eukaryota</taxon>
        <taxon>Sar</taxon>
        <taxon>Alveolata</taxon>
        <taxon>Dinophyceae</taxon>
        <taxon>Prorocentrales</taxon>
        <taxon>Prorocentraceae</taxon>
        <taxon>Prorocentrum</taxon>
    </lineage>
</organism>
<reference evidence="2" key="1">
    <citation type="submission" date="2023-10" db="EMBL/GenBank/DDBJ databases">
        <authorList>
            <person name="Chen Y."/>
            <person name="Shah S."/>
            <person name="Dougan E. K."/>
            <person name="Thang M."/>
            <person name="Chan C."/>
        </authorList>
    </citation>
    <scope>NUCLEOTIDE SEQUENCE [LARGE SCALE GENOMIC DNA]</scope>
</reference>
<comment type="caution">
    <text evidence="2">The sequence shown here is derived from an EMBL/GenBank/DDBJ whole genome shotgun (WGS) entry which is preliminary data.</text>
</comment>
<feature type="compositionally biased region" description="Low complexity" evidence="1">
    <location>
        <begin position="496"/>
        <end position="531"/>
    </location>
</feature>
<sequence>DRAAALRAAFYEPHQPTTSLSCLYITTTTKMAFADPRTYSCPSYYRAVSCRARRVAVAFVLCFQHCSMSRAAGDNMSGSTKLQECGSGGCLDVFMVQTSAKVSFEARTNSRGRHGQRGSRNNRTVAPMSASTQARRTPNVSTTTPLSAPTTCVDTDNGATNRFGNSCAIYSYDLENPFISICLDPYYDDDDFSSSMCCECPEECPETEVVTHPRGCEDWVDFLTDRAHSNLGGLGPDYTAPRELRYYGVGQLPDGVIFDLVYTNVTTYTPRSTDWNGVVGGMANINLLVGEAAVFRAEFVRNHTFCPVVPTRPKLTFCDIDHHIEGENEVIVLDGVSAVYTVEDGIEFDMEFFQYGSSTGDSPLPLPSYVIETIQSSVPGRKAKKYTIPSGGKFGIMTISRMFGHGCDNPLGPDELTNITCPADDADPVDQAKRCFMAEFADTSEFEIGIRISDPYPDGHFHEWGRNYGLGGTSKFFAEEGSFTCAQDYFDSFRTPAPTAAPTTSPTAHPTFSPTAAPTGSPTAAPTAGPTANPPGAPTVVPSASPTTAPTEAPTATPTAGTTASPTTAPTAESTATPTASPTPIPTVPPDEGGTGNFFNPGVPTASPTGAPTVAPTASPTTAPTEAPTEAPAGVPTASPTAAPGTGPTATPTGTPTVAPTEPPLTAPTGAPTEAPAGVPTASPTAAPGTGPTATPTDTPAEAPTAAPAVVPTASPTSAPGTGPTATPTGVPTAIPTASPATAPTGAPTEAPIGVPTASPTAAPGTGPTATPTDTPTEAPTAAPAGAPTASPTSAPGTGPTATPTGVPTAIPTASPATAPTGAPTEAPASVPTASPTAAPGTGPTATPTGAPTVAPTEPLATVPTEAPTAAPAGVPTASPTAAPTEAPTLSAVGDPHLVNVHGQHFDVMKSGVHVLLHVPFKARPSQVLLLVQADAQRVGGACADTYFMSVNMTGKWVASRVHALGLVGGGLSFSAGTGAVHTGSKWMSFGKVSLKVVHGRTKTGVAYLNFFARNLRHAGYVVGGLLGEDDHEEAATVSNACKSVIDI</sequence>
<dbReference type="PANTHER" id="PTHR36489:SF2">
    <property type="entry name" value="APPLE DOMAIN-CONTAINING PROTEIN"/>
    <property type="match status" value="1"/>
</dbReference>
<feature type="region of interest" description="Disordered" evidence="1">
    <location>
        <begin position="105"/>
        <end position="148"/>
    </location>
</feature>
<accession>A0ABN9YDS9</accession>
<gene>
    <name evidence="2" type="ORF">PCOR1329_LOCUS84989</name>
</gene>
<feature type="region of interest" description="Disordered" evidence="1">
    <location>
        <begin position="496"/>
        <end position="889"/>
    </location>
</feature>
<feature type="compositionally biased region" description="Low complexity" evidence="1">
    <location>
        <begin position="667"/>
        <end position="889"/>
    </location>
</feature>
<evidence type="ECO:0000256" key="1">
    <source>
        <dbReference type="SAM" id="MobiDB-lite"/>
    </source>
</evidence>
<dbReference type="EMBL" id="CAUYUJ010022502">
    <property type="protein sequence ID" value="CAK0910972.1"/>
    <property type="molecule type" value="Genomic_DNA"/>
</dbReference>
<dbReference type="Proteomes" id="UP001189429">
    <property type="component" value="Unassembled WGS sequence"/>
</dbReference>
<feature type="compositionally biased region" description="Polar residues" evidence="1">
    <location>
        <begin position="118"/>
        <end position="148"/>
    </location>
</feature>
<name>A0ABN9YDS9_9DINO</name>
<protein>
    <submittedName>
        <fullName evidence="2">Uncharacterized protein</fullName>
    </submittedName>
</protein>
<evidence type="ECO:0000313" key="2">
    <source>
        <dbReference type="EMBL" id="CAK0910972.1"/>
    </source>
</evidence>
<feature type="non-terminal residue" evidence="2">
    <location>
        <position position="1"/>
    </location>
</feature>
<feature type="compositionally biased region" description="Low complexity" evidence="1">
    <location>
        <begin position="538"/>
        <end position="580"/>
    </location>
</feature>
<dbReference type="PANTHER" id="PTHR36489">
    <property type="entry name" value="PROTEIN-COUPLED RECEPTOR GPR1, PUTATIVE-RELATED"/>
    <property type="match status" value="1"/>
</dbReference>
<feature type="compositionally biased region" description="Low complexity" evidence="1">
    <location>
        <begin position="604"/>
        <end position="660"/>
    </location>
</feature>